<feature type="domain" description="Rab-GAP TBC" evidence="3">
    <location>
        <begin position="558"/>
        <end position="765"/>
    </location>
</feature>
<dbReference type="InterPro" id="IPR000195">
    <property type="entry name" value="Rab-GAP-TBC_dom"/>
</dbReference>
<dbReference type="PANTHER" id="PTHR47219:SF15">
    <property type="entry name" value="TBC1 DOMAIN FAMILY MEMBER 12 ISOFORM X1"/>
    <property type="match status" value="1"/>
</dbReference>
<feature type="compositionally biased region" description="Low complexity" evidence="1">
    <location>
        <begin position="190"/>
        <end position="203"/>
    </location>
</feature>
<feature type="compositionally biased region" description="Basic and acidic residues" evidence="1">
    <location>
        <begin position="283"/>
        <end position="292"/>
    </location>
</feature>
<evidence type="ECO:0000313" key="5">
    <source>
        <dbReference type="Proteomes" id="UP000076584"/>
    </source>
</evidence>
<feature type="region of interest" description="Disordered" evidence="1">
    <location>
        <begin position="418"/>
        <end position="444"/>
    </location>
</feature>
<feature type="region of interest" description="Disordered" evidence="1">
    <location>
        <begin position="502"/>
        <end position="524"/>
    </location>
</feature>
<dbReference type="Pfam" id="PF22874">
    <property type="entry name" value="SBE2_M"/>
    <property type="match status" value="1"/>
</dbReference>
<feature type="region of interest" description="Disordered" evidence="1">
    <location>
        <begin position="138"/>
        <end position="382"/>
    </location>
</feature>
<feature type="compositionally biased region" description="Polar residues" evidence="1">
    <location>
        <begin position="143"/>
        <end position="155"/>
    </location>
</feature>
<feature type="non-terminal residue" evidence="4">
    <location>
        <position position="1"/>
    </location>
</feature>
<dbReference type="SMART" id="SM00164">
    <property type="entry name" value="TBC"/>
    <property type="match status" value="1"/>
</dbReference>
<reference evidence="4 5" key="1">
    <citation type="submission" date="2015-06" db="EMBL/GenBank/DDBJ databases">
        <title>Survival trade-offs in plant roots during colonization by closely related pathogenic and mutualistic fungi.</title>
        <authorList>
            <person name="Hacquard S."/>
            <person name="Kracher B."/>
            <person name="Hiruma K."/>
            <person name="Weinman A."/>
            <person name="Muench P."/>
            <person name="Garrido Oter R."/>
            <person name="Ver Loren van Themaat E."/>
            <person name="Dallerey J.-F."/>
            <person name="Damm U."/>
            <person name="Henrissat B."/>
            <person name="Lespinet O."/>
            <person name="Thon M."/>
            <person name="Kemen E."/>
            <person name="McHardy A.C."/>
            <person name="Schulze-Lefert P."/>
            <person name="O'Connell R.J."/>
        </authorList>
    </citation>
    <scope>NUCLEOTIDE SEQUENCE [LARGE SCALE GENOMIC DNA]</scope>
    <source>
        <strain evidence="4 5">MAFF 238704</strain>
    </source>
</reference>
<dbReference type="FunFam" id="1.10.10.750:FF:000013">
    <property type="entry name" value="Similar to TBC domain protein"/>
    <property type="match status" value="1"/>
</dbReference>
<dbReference type="Gene3D" id="1.10.472.80">
    <property type="entry name" value="Ypt/Rab-GAP domain of gyp1p, domain 3"/>
    <property type="match status" value="1"/>
</dbReference>
<dbReference type="AlphaFoldDB" id="A0A166ZYF6"/>
<dbReference type="InterPro" id="IPR050302">
    <property type="entry name" value="Rab_GAP_TBC_domain"/>
</dbReference>
<dbReference type="FunFam" id="1.10.8.270:FF:000034">
    <property type="entry name" value="TBC (Tre-2/Bub2/Cdc16) domain family"/>
    <property type="match status" value="1"/>
</dbReference>
<feature type="transmembrane region" description="Helical" evidence="2">
    <location>
        <begin position="48"/>
        <end position="67"/>
    </location>
</feature>
<name>A0A166ZYF6_COLIC</name>
<feature type="compositionally biased region" description="Acidic residues" evidence="1">
    <location>
        <begin position="293"/>
        <end position="304"/>
    </location>
</feature>
<dbReference type="Proteomes" id="UP000076584">
    <property type="component" value="Unassembled WGS sequence"/>
</dbReference>
<gene>
    <name evidence="4" type="ORF">CI238_05814</name>
</gene>
<dbReference type="Pfam" id="PF00566">
    <property type="entry name" value="RabGAP-TBC"/>
    <property type="match status" value="1"/>
</dbReference>
<proteinExistence type="predicted"/>
<feature type="compositionally biased region" description="Low complexity" evidence="1">
    <location>
        <begin position="90"/>
        <end position="104"/>
    </location>
</feature>
<comment type="caution">
    <text evidence="4">The sequence shown here is derived from an EMBL/GenBank/DDBJ whole genome shotgun (WGS) entry which is preliminary data.</text>
</comment>
<evidence type="ECO:0000256" key="1">
    <source>
        <dbReference type="SAM" id="MobiDB-lite"/>
    </source>
</evidence>
<dbReference type="SUPFAM" id="SSF47923">
    <property type="entry name" value="Ypt/Rab-GAP domain of gyp1p"/>
    <property type="match status" value="2"/>
</dbReference>
<dbReference type="GO" id="GO:0005096">
    <property type="term" value="F:GTPase activator activity"/>
    <property type="evidence" value="ECO:0007669"/>
    <property type="project" value="TreeGrafter"/>
</dbReference>
<dbReference type="GO" id="GO:0031267">
    <property type="term" value="F:small GTPase binding"/>
    <property type="evidence" value="ECO:0007669"/>
    <property type="project" value="TreeGrafter"/>
</dbReference>
<keyword evidence="2" id="KW-0472">Membrane</keyword>
<evidence type="ECO:0000313" key="4">
    <source>
        <dbReference type="EMBL" id="KZL79509.1"/>
    </source>
</evidence>
<dbReference type="PANTHER" id="PTHR47219">
    <property type="entry name" value="RAB GTPASE-ACTIVATING PROTEIN 1-LIKE"/>
    <property type="match status" value="1"/>
</dbReference>
<keyword evidence="2" id="KW-0812">Transmembrane</keyword>
<organism evidence="4 5">
    <name type="scientific">Colletotrichum incanum</name>
    <name type="common">Soybean anthracnose fungus</name>
    <dbReference type="NCBI Taxonomy" id="1573173"/>
    <lineage>
        <taxon>Eukaryota</taxon>
        <taxon>Fungi</taxon>
        <taxon>Dikarya</taxon>
        <taxon>Ascomycota</taxon>
        <taxon>Pezizomycotina</taxon>
        <taxon>Sordariomycetes</taxon>
        <taxon>Hypocreomycetidae</taxon>
        <taxon>Glomerellales</taxon>
        <taxon>Glomerellaceae</taxon>
        <taxon>Colletotrichum</taxon>
        <taxon>Colletotrichum spaethianum species complex</taxon>
    </lineage>
</organism>
<keyword evidence="2" id="KW-1133">Transmembrane helix</keyword>
<dbReference type="InterPro" id="IPR035969">
    <property type="entry name" value="Rab-GAP_TBC_sf"/>
</dbReference>
<feature type="compositionally biased region" description="Low complexity" evidence="1">
    <location>
        <begin position="325"/>
        <end position="334"/>
    </location>
</feature>
<keyword evidence="5" id="KW-1185">Reference proteome</keyword>
<feature type="region of interest" description="Disordered" evidence="1">
    <location>
        <begin position="82"/>
        <end position="104"/>
    </location>
</feature>
<accession>A0A166ZYF6</accession>
<protein>
    <submittedName>
        <fullName evidence="4">Tbc domain-containing protein</fullName>
    </submittedName>
</protein>
<dbReference type="Gene3D" id="1.10.8.270">
    <property type="entry name" value="putative rabgap domain of human tbc1 domain family member 14 like domains"/>
    <property type="match status" value="1"/>
</dbReference>
<dbReference type="PROSITE" id="PS50086">
    <property type="entry name" value="TBC_RABGAP"/>
    <property type="match status" value="1"/>
</dbReference>
<sequence length="829" mass="92189">LAPRTQVPTKPLRLSTPFTLFWTVAPSSQGLATTISTFAAVKQAFCCFLYLFLPPFLSTSLLFPSILDDAMMIYGHQDVDLAGPSPGSPPGMTSSKSSKSSSFKSFHSDDNSVLDDVSHFEEIGLDDDASHYDTQRIRETQPAKASQPYSRSYSNDFRPVSWKPPHSRSPPMTRDLAKPRSTSGTADLTPNARSNSRSSSRPPFLSLKTDGHVLNRRSPSAGRLSDSRRSPVNPVNPRGFASHSTTSLPFPRKNRSPSPNFSLLPRDPNVPLKPRRGSWQSTQDRKSALELEKECDEDDTDDIPDGLILDNVPISPRPRQERTPSRPTSSGGSPNRPPKERVRSVGNGTPPVPVDSGWLRSPSWKSDTALSSIGEHGAPEPLKNRARSWNLALAELNADAKELTEKLEEHSDYVREKAAENANPTGRHTWNGKSLEQHSQKPRVKSALPELPPIRHQTNIMIDPLPISKEKEAVLSRTRPSWLPPKDPAEEKRHLREYKKMMARSAEADRRREDSRQAKKSTRDTTADNLMRIWDDDIIPRWPDAVRERRTRELWWKGIAPRSRGTVWARAIGNELGLSEKSYHAALGRARELEERVNAGKGDSEDIRRAAWLSAIRKDVADHTWQDLRIFQVGGPLHQTLVDVLFAYALYRSDIGYVKGCNTLAALLLLNLPSPSVTFIALANVLNRPLPLSFYSEDPGAKASAYNLVMQTLSVKSPRLHEHLTKDISEGDADFYLGNFFMGLGTTHLAMDEAARLWDVYVFEGDAVMVRAAVATLMRNEMALLGVKSPGEAKKMIEGGVNKDGRKAVVGDDGAEDRWMRAVREAGKA</sequence>
<dbReference type="EMBL" id="LFIW01002076">
    <property type="protein sequence ID" value="KZL79509.1"/>
    <property type="molecule type" value="Genomic_DNA"/>
</dbReference>
<dbReference type="InterPro" id="IPR053949">
    <property type="entry name" value="SBE2/SBE22_M"/>
</dbReference>
<dbReference type="STRING" id="1573173.A0A166ZYF6"/>
<dbReference type="Gene3D" id="1.10.10.750">
    <property type="entry name" value="Ypt/Rab-GAP domain of gyp1p, domain 1"/>
    <property type="match status" value="1"/>
</dbReference>
<evidence type="ECO:0000256" key="2">
    <source>
        <dbReference type="SAM" id="Phobius"/>
    </source>
</evidence>
<evidence type="ECO:0000259" key="3">
    <source>
        <dbReference type="PROSITE" id="PS50086"/>
    </source>
</evidence>
<feature type="compositionally biased region" description="Polar residues" evidence="1">
    <location>
        <begin position="422"/>
        <end position="434"/>
    </location>
</feature>